<proteinExistence type="predicted"/>
<dbReference type="AlphaFoldDB" id="E6LYU1"/>
<dbReference type="RefSeq" id="WP_004009446.1">
    <property type="nucleotide sequence ID" value="NZ_GL622340.1"/>
</dbReference>
<dbReference type="HOGENOM" id="CLU_018398_7_0_11"/>
<dbReference type="SUPFAM" id="SSF53335">
    <property type="entry name" value="S-adenosyl-L-methionine-dependent methyltransferases"/>
    <property type="match status" value="1"/>
</dbReference>
<keyword evidence="1 5" id="KW-0489">Methyltransferase</keyword>
<evidence type="ECO:0000313" key="5">
    <source>
        <dbReference type="EMBL" id="EFU80110.1"/>
    </source>
</evidence>
<dbReference type="Gene3D" id="3.40.50.150">
    <property type="entry name" value="Vaccinia Virus protein VP39"/>
    <property type="match status" value="1"/>
</dbReference>
<feature type="domain" description="Methyltransferase small" evidence="4">
    <location>
        <begin position="33"/>
        <end position="207"/>
    </location>
</feature>
<reference evidence="5 6" key="1">
    <citation type="submission" date="2010-12" db="EMBL/GenBank/DDBJ databases">
        <authorList>
            <person name="Muzny D."/>
            <person name="Qin X."/>
            <person name="Deng J."/>
            <person name="Jiang H."/>
            <person name="Liu Y."/>
            <person name="Qu J."/>
            <person name="Song X.-Z."/>
            <person name="Zhang L."/>
            <person name="Thornton R."/>
            <person name="Coyle M."/>
            <person name="Francisco L."/>
            <person name="Jackson L."/>
            <person name="Javaid M."/>
            <person name="Korchina V."/>
            <person name="Kovar C."/>
            <person name="Mata R."/>
            <person name="Mathew T."/>
            <person name="Ngo R."/>
            <person name="Nguyen L."/>
            <person name="Nguyen N."/>
            <person name="Okwuonu G."/>
            <person name="Ongeri F."/>
            <person name="Pham C."/>
            <person name="Simmons D."/>
            <person name="Wilczek-Boney K."/>
            <person name="Hale W."/>
            <person name="Jakkamsetti A."/>
            <person name="Pham P."/>
            <person name="Ruth R."/>
            <person name="San Lucas F."/>
            <person name="Warren J."/>
            <person name="Zhang J."/>
            <person name="Zhao Z."/>
            <person name="Zhou C."/>
            <person name="Zhu D."/>
            <person name="Lee S."/>
            <person name="Bess C."/>
            <person name="Blankenburg K."/>
            <person name="Forbes L."/>
            <person name="Fu Q."/>
            <person name="Gubbala S."/>
            <person name="Hirani K."/>
            <person name="Jayaseelan J.C."/>
            <person name="Lara F."/>
            <person name="Munidasa M."/>
            <person name="Palculict T."/>
            <person name="Patil S."/>
            <person name="Pu L.-L."/>
            <person name="Saada N."/>
            <person name="Tang L."/>
            <person name="Weissenberger G."/>
            <person name="Zhu Y."/>
            <person name="Hemphill L."/>
            <person name="Shang Y."/>
            <person name="Youmans B."/>
            <person name="Ayvaz T."/>
            <person name="Ross M."/>
            <person name="Santibanez J."/>
            <person name="Aqrawi P."/>
            <person name="Gross S."/>
            <person name="Joshi V."/>
            <person name="Fowler G."/>
            <person name="Nazareth L."/>
            <person name="Reid J."/>
            <person name="Worley K."/>
            <person name="Petrosino J."/>
            <person name="Highlander S."/>
            <person name="Gibbs R."/>
        </authorList>
    </citation>
    <scope>NUCLEOTIDE SEQUENCE [LARGE SCALE GENOMIC DNA]</scope>
    <source>
        <strain evidence="5 6">ATCC 51333</strain>
    </source>
</reference>
<sequence>MSSQPAGEHYFASTPHSEGSTRELTVSLAGRDFRVATAHGVFSGQGLDKGTAVLLRKVPPLPSSQELGGSGVLVDVGCGWGPLALTLAVERPSAQVYAVDVNTRALELTRANATANGLHNIQVLSEADAFATLGPNSVDVIWSNPPVRVGKTALHSMWEAWRTRLKPEGVAYLVMGRNLGSDPFLAYLNEHGWTGGKIASSKGFRVLQLRRSAT</sequence>
<evidence type="ECO:0000256" key="1">
    <source>
        <dbReference type="ARBA" id="ARBA00022603"/>
    </source>
</evidence>
<comment type="caution">
    <text evidence="5">The sequence shown here is derived from an EMBL/GenBank/DDBJ whole genome shotgun (WGS) entry which is preliminary data.</text>
</comment>
<dbReference type="InterPro" id="IPR046977">
    <property type="entry name" value="RsmC/RlmG"/>
</dbReference>
<name>E6LYU1_9ACTO</name>
<keyword evidence="2 5" id="KW-0808">Transferase</keyword>
<dbReference type="Proteomes" id="UP000005573">
    <property type="component" value="Unassembled WGS sequence"/>
</dbReference>
<feature type="region of interest" description="Disordered" evidence="3">
    <location>
        <begin position="1"/>
        <end position="22"/>
    </location>
</feature>
<dbReference type="Pfam" id="PF05175">
    <property type="entry name" value="MTS"/>
    <property type="match status" value="1"/>
</dbReference>
<evidence type="ECO:0000256" key="2">
    <source>
        <dbReference type="ARBA" id="ARBA00022679"/>
    </source>
</evidence>
<protein>
    <submittedName>
        <fullName evidence="5">Methyltransferase small domain protein</fullName>
    </submittedName>
</protein>
<evidence type="ECO:0000259" key="4">
    <source>
        <dbReference type="Pfam" id="PF05175"/>
    </source>
</evidence>
<dbReference type="InterPro" id="IPR007848">
    <property type="entry name" value="Small_mtfrase_dom"/>
</dbReference>
<evidence type="ECO:0000256" key="3">
    <source>
        <dbReference type="SAM" id="MobiDB-lite"/>
    </source>
</evidence>
<dbReference type="PANTHER" id="PTHR47816">
    <property type="entry name" value="RIBOSOMAL RNA SMALL SUBUNIT METHYLTRANSFERASE C"/>
    <property type="match status" value="1"/>
</dbReference>
<dbReference type="InterPro" id="IPR029063">
    <property type="entry name" value="SAM-dependent_MTases_sf"/>
</dbReference>
<evidence type="ECO:0000313" key="6">
    <source>
        <dbReference type="Proteomes" id="UP000005573"/>
    </source>
</evidence>
<dbReference type="CDD" id="cd02440">
    <property type="entry name" value="AdoMet_MTases"/>
    <property type="match status" value="1"/>
</dbReference>
<dbReference type="GO" id="GO:0008757">
    <property type="term" value="F:S-adenosylmethionine-dependent methyltransferase activity"/>
    <property type="evidence" value="ECO:0007669"/>
    <property type="project" value="InterPro"/>
</dbReference>
<organism evidence="5 6">
    <name type="scientific">Mobiluncus curtisii ATCC 51333</name>
    <dbReference type="NCBI Taxonomy" id="887326"/>
    <lineage>
        <taxon>Bacteria</taxon>
        <taxon>Bacillati</taxon>
        <taxon>Actinomycetota</taxon>
        <taxon>Actinomycetes</taxon>
        <taxon>Actinomycetales</taxon>
        <taxon>Actinomycetaceae</taxon>
        <taxon>Mobiluncus</taxon>
    </lineage>
</organism>
<dbReference type="EMBL" id="AEPY01000008">
    <property type="protein sequence ID" value="EFU80110.1"/>
    <property type="molecule type" value="Genomic_DNA"/>
</dbReference>
<gene>
    <name evidence="5" type="ORF">HMPREF0388_1028</name>
</gene>
<dbReference type="GO" id="GO:0032259">
    <property type="term" value="P:methylation"/>
    <property type="evidence" value="ECO:0007669"/>
    <property type="project" value="UniProtKB-KW"/>
</dbReference>
<accession>E6LYU1</accession>
<dbReference type="PANTHER" id="PTHR47816:SF4">
    <property type="entry name" value="RIBOSOMAL RNA SMALL SUBUNIT METHYLTRANSFERASE C"/>
    <property type="match status" value="1"/>
</dbReference>